<evidence type="ECO:0000313" key="7">
    <source>
        <dbReference type="EMBL" id="MDQ0152317.1"/>
    </source>
</evidence>
<gene>
    <name evidence="7" type="ORF">J2S20_001006</name>
</gene>
<dbReference type="InterPro" id="IPR002797">
    <property type="entry name" value="Polysacc_synth"/>
</dbReference>
<feature type="transmembrane region" description="Helical" evidence="6">
    <location>
        <begin position="344"/>
        <end position="368"/>
    </location>
</feature>
<dbReference type="Proteomes" id="UP001241537">
    <property type="component" value="Unassembled WGS sequence"/>
</dbReference>
<name>A0AAE3VA33_9FIRM</name>
<organism evidence="7 8">
    <name type="scientific">Moryella indoligenes</name>
    <dbReference type="NCBI Taxonomy" id="371674"/>
    <lineage>
        <taxon>Bacteria</taxon>
        <taxon>Bacillati</taxon>
        <taxon>Bacillota</taxon>
        <taxon>Clostridia</taxon>
        <taxon>Lachnospirales</taxon>
        <taxon>Lachnospiraceae</taxon>
        <taxon>Moryella</taxon>
    </lineage>
</organism>
<feature type="transmembrane region" description="Helical" evidence="6">
    <location>
        <begin position="128"/>
        <end position="146"/>
    </location>
</feature>
<feature type="transmembrane region" description="Helical" evidence="6">
    <location>
        <begin position="95"/>
        <end position="116"/>
    </location>
</feature>
<dbReference type="GO" id="GO:0005886">
    <property type="term" value="C:plasma membrane"/>
    <property type="evidence" value="ECO:0007669"/>
    <property type="project" value="UniProtKB-SubCell"/>
</dbReference>
<dbReference type="Pfam" id="PF01943">
    <property type="entry name" value="Polysacc_synt"/>
    <property type="match status" value="1"/>
</dbReference>
<dbReference type="PANTHER" id="PTHR30250">
    <property type="entry name" value="PST FAMILY PREDICTED COLANIC ACID TRANSPORTER"/>
    <property type="match status" value="1"/>
</dbReference>
<comment type="subcellular location">
    <subcellularLocation>
        <location evidence="1">Cell membrane</location>
        <topology evidence="1">Multi-pass membrane protein</topology>
    </subcellularLocation>
</comment>
<proteinExistence type="predicted"/>
<keyword evidence="5 6" id="KW-0472">Membrane</keyword>
<evidence type="ECO:0000256" key="4">
    <source>
        <dbReference type="ARBA" id="ARBA00022989"/>
    </source>
</evidence>
<dbReference type="AlphaFoldDB" id="A0AAE3VA33"/>
<keyword evidence="4 6" id="KW-1133">Transmembrane helix</keyword>
<evidence type="ECO:0000256" key="2">
    <source>
        <dbReference type="ARBA" id="ARBA00022475"/>
    </source>
</evidence>
<keyword evidence="8" id="KW-1185">Reference proteome</keyword>
<keyword evidence="3 6" id="KW-0812">Transmembrane</keyword>
<reference evidence="7" key="1">
    <citation type="submission" date="2023-07" db="EMBL/GenBank/DDBJ databases">
        <title>Genomic Encyclopedia of Type Strains, Phase IV (KMG-IV): sequencing the most valuable type-strain genomes for metagenomic binning, comparative biology and taxonomic classification.</title>
        <authorList>
            <person name="Goeker M."/>
        </authorList>
    </citation>
    <scope>NUCLEOTIDE SEQUENCE</scope>
    <source>
        <strain evidence="7">DSM 19659</strain>
    </source>
</reference>
<dbReference type="CDD" id="cd13124">
    <property type="entry name" value="MATE_SpoVB_like"/>
    <property type="match status" value="1"/>
</dbReference>
<feature type="transmembrane region" description="Helical" evidence="6">
    <location>
        <begin position="302"/>
        <end position="323"/>
    </location>
</feature>
<feature type="transmembrane region" description="Helical" evidence="6">
    <location>
        <begin position="502"/>
        <end position="522"/>
    </location>
</feature>
<dbReference type="PIRSF" id="PIRSF038958">
    <property type="entry name" value="PG_synth_SpoVB"/>
    <property type="match status" value="1"/>
</dbReference>
<dbReference type="RefSeq" id="WP_307253870.1">
    <property type="nucleotide sequence ID" value="NZ_JAUSTO010000005.1"/>
</dbReference>
<dbReference type="InterPro" id="IPR024923">
    <property type="entry name" value="PG_synth_SpoVB"/>
</dbReference>
<evidence type="ECO:0000256" key="3">
    <source>
        <dbReference type="ARBA" id="ARBA00022692"/>
    </source>
</evidence>
<sequence>MSEKKEGRSSGFLIQGSIYAASGLISSVIGLLYRLPLTRIIGDEGNGYYSAAFNVYTIILLLSSYSLPLAVSKMISARVGEKSYKNADRILRASLLYATLVGGLGCAAIFFGAGWFADTFLHIPEARYPLRALAPTVWIVSYLGVCRGYWQGHSTMVPTALSQIIEQIVNAVVSVGAAYLLLRWALGREMPESIQRGYGAMGGTIGTGLGALAALCVFILLFSANRRFLRERRKEDRSTEQESYGEITAVLVMTVIPVILSTAIYNMGSIVDNALFGQAMFALGLQSETAKDYGIYAAKYKLLINVPIMVANSLASALIPALSRANAARDRGQVESGVSNAIRFSMIVAIPSAIGLAVMADTLIPLLFGASEKAVLMMHIGCFGVVFYSLSTVSNAILQGTSHMKVPVRHALISLLIHVLILEFLLMVPKLGIFAVVVADMCFALSMCILNSRALRKHLSYRQEIRRTFAGPLLCAAAMGVSTLGAKLLLMRFTESRALCTALPILLAVLVYAPLLILSGTVTEHELSLFPKGRQLVRLVRRMHLLRS</sequence>
<evidence type="ECO:0000256" key="6">
    <source>
        <dbReference type="SAM" id="Phobius"/>
    </source>
</evidence>
<accession>A0AAE3VA33</accession>
<evidence type="ECO:0000313" key="8">
    <source>
        <dbReference type="Proteomes" id="UP001241537"/>
    </source>
</evidence>
<feature type="transmembrane region" description="Helical" evidence="6">
    <location>
        <begin position="198"/>
        <end position="222"/>
    </location>
</feature>
<feature type="transmembrane region" description="Helical" evidence="6">
    <location>
        <begin position="167"/>
        <end position="186"/>
    </location>
</feature>
<comment type="caution">
    <text evidence="7">The sequence shown here is derived from an EMBL/GenBank/DDBJ whole genome shotgun (WGS) entry which is preliminary data.</text>
</comment>
<protein>
    <submittedName>
        <fullName evidence="7">Stage V sporulation protein B</fullName>
    </submittedName>
</protein>
<feature type="transmembrane region" description="Helical" evidence="6">
    <location>
        <begin position="433"/>
        <end position="450"/>
    </location>
</feature>
<feature type="transmembrane region" description="Helical" evidence="6">
    <location>
        <begin position="374"/>
        <end position="398"/>
    </location>
</feature>
<feature type="transmembrane region" description="Helical" evidence="6">
    <location>
        <begin position="53"/>
        <end position="75"/>
    </location>
</feature>
<feature type="transmembrane region" description="Helical" evidence="6">
    <location>
        <begin position="243"/>
        <end position="265"/>
    </location>
</feature>
<feature type="transmembrane region" description="Helical" evidence="6">
    <location>
        <begin position="471"/>
        <end position="490"/>
    </location>
</feature>
<feature type="transmembrane region" description="Helical" evidence="6">
    <location>
        <begin position="410"/>
        <end position="427"/>
    </location>
</feature>
<dbReference type="EMBL" id="JAUSTO010000005">
    <property type="protein sequence ID" value="MDQ0152317.1"/>
    <property type="molecule type" value="Genomic_DNA"/>
</dbReference>
<dbReference type="InterPro" id="IPR050833">
    <property type="entry name" value="Poly_Biosynth_Transport"/>
</dbReference>
<feature type="transmembrane region" description="Helical" evidence="6">
    <location>
        <begin position="12"/>
        <end position="33"/>
    </location>
</feature>
<dbReference type="PANTHER" id="PTHR30250:SF21">
    <property type="entry name" value="LIPID II FLIPPASE MURJ"/>
    <property type="match status" value="1"/>
</dbReference>
<keyword evidence="2" id="KW-1003">Cell membrane</keyword>
<evidence type="ECO:0000256" key="1">
    <source>
        <dbReference type="ARBA" id="ARBA00004651"/>
    </source>
</evidence>
<evidence type="ECO:0000256" key="5">
    <source>
        <dbReference type="ARBA" id="ARBA00023136"/>
    </source>
</evidence>